<dbReference type="SUPFAM" id="SSF74653">
    <property type="entry name" value="TolA/TonB C-terminal domain"/>
    <property type="match status" value="1"/>
</dbReference>
<dbReference type="Pfam" id="PF07661">
    <property type="entry name" value="MORN_2"/>
    <property type="match status" value="2"/>
</dbReference>
<evidence type="ECO:0000313" key="2">
    <source>
        <dbReference type="EMBL" id="MDO7873896.1"/>
    </source>
</evidence>
<evidence type="ECO:0000313" key="3">
    <source>
        <dbReference type="Proteomes" id="UP001176429"/>
    </source>
</evidence>
<dbReference type="Gene3D" id="3.90.930.1">
    <property type="match status" value="1"/>
</dbReference>
<keyword evidence="3" id="KW-1185">Reference proteome</keyword>
<gene>
    <name evidence="2" type="ORF">Q5H93_04060</name>
</gene>
<sequence>MNKAWTLGLLGLSLLATPAAAQTTPKKVTIYLAADGTQLPSADGADHRAEITLRDSVSGMMKEYFPSGKIRRIVPYAHVGQGIRHGVEMTYDENGKLRRRQEFVAGQRQGELQLFDAAGTLSRKVTFDQDKKTGQQCFTVAGEPKECKTEKVLPAFPDGANGVIRAIERAVVLSASDATQGKFGVVDIKFVVDKNAHISGASLVKATSPSLGQAVIAALDKIKFLESGQVNGEPVAVLYTLTIKVSQPSDPWMKQDAALVNERRTLTTFLEEAD</sequence>
<dbReference type="Gene3D" id="3.30.1150.10">
    <property type="match status" value="1"/>
</dbReference>
<evidence type="ECO:0000256" key="1">
    <source>
        <dbReference type="SAM" id="SignalP"/>
    </source>
</evidence>
<dbReference type="Proteomes" id="UP001176429">
    <property type="component" value="Unassembled WGS sequence"/>
</dbReference>
<dbReference type="InterPro" id="IPR011652">
    <property type="entry name" value="MORN_2"/>
</dbReference>
<dbReference type="SUPFAM" id="SSF82185">
    <property type="entry name" value="Histone H3 K4-specific methyltransferase SET7/9 N-terminal domain"/>
    <property type="match status" value="1"/>
</dbReference>
<evidence type="ECO:0008006" key="4">
    <source>
        <dbReference type="Google" id="ProtNLM"/>
    </source>
</evidence>
<organism evidence="2 3">
    <name type="scientific">Hymenobacter aranciens</name>
    <dbReference type="NCBI Taxonomy" id="3063996"/>
    <lineage>
        <taxon>Bacteria</taxon>
        <taxon>Pseudomonadati</taxon>
        <taxon>Bacteroidota</taxon>
        <taxon>Cytophagia</taxon>
        <taxon>Cytophagales</taxon>
        <taxon>Hymenobacteraceae</taxon>
        <taxon>Hymenobacter</taxon>
    </lineage>
</organism>
<dbReference type="EMBL" id="JAUQSY010000002">
    <property type="protein sequence ID" value="MDO7873896.1"/>
    <property type="molecule type" value="Genomic_DNA"/>
</dbReference>
<feature type="chain" id="PRO_5046313543" description="TonB C-terminal domain-containing protein" evidence="1">
    <location>
        <begin position="22"/>
        <end position="274"/>
    </location>
</feature>
<accession>A0ABT9BB16</accession>
<reference evidence="2" key="1">
    <citation type="submission" date="2023-07" db="EMBL/GenBank/DDBJ databases">
        <authorList>
            <person name="Kim M.K."/>
        </authorList>
    </citation>
    <scope>NUCLEOTIDE SEQUENCE</scope>
    <source>
        <strain evidence="2">ASUV-10-1</strain>
    </source>
</reference>
<proteinExistence type="predicted"/>
<protein>
    <recommendedName>
        <fullName evidence="4">TonB C-terminal domain-containing protein</fullName>
    </recommendedName>
</protein>
<name>A0ABT9BB16_9BACT</name>
<comment type="caution">
    <text evidence="2">The sequence shown here is derived from an EMBL/GenBank/DDBJ whole genome shotgun (WGS) entry which is preliminary data.</text>
</comment>
<feature type="signal peptide" evidence="1">
    <location>
        <begin position="1"/>
        <end position="21"/>
    </location>
</feature>
<keyword evidence="1" id="KW-0732">Signal</keyword>
<dbReference type="RefSeq" id="WP_305005209.1">
    <property type="nucleotide sequence ID" value="NZ_JAUQSY010000002.1"/>
</dbReference>